<dbReference type="Proteomes" id="UP000821895">
    <property type="component" value="Segment"/>
</dbReference>
<name>A0AAE7F8E3_9CAUD</name>
<protein>
    <submittedName>
        <fullName evidence="2">HNH endonuclease</fullName>
    </submittedName>
</protein>
<gene>
    <name evidence="2" type="primary">89</name>
    <name evidence="2" type="ORF">SEA_CLAWZ_89</name>
</gene>
<reference evidence="2" key="1">
    <citation type="submission" date="2020-05" db="EMBL/GenBank/DDBJ databases">
        <authorList>
            <person name="Conneilly E.M."/>
            <person name="Corace M.L."/>
            <person name="Daly D."/>
            <person name="Dejene M.A."/>
            <person name="Deng Y."/>
            <person name="Kelly J.M."/>
            <person name="Masiello C.S."/>
            <person name="McDonough D."/>
            <person name="Musser E."/>
            <person name="Pecorale A.L."/>
            <person name="Ray R.F."/>
            <person name="Regan I.M."/>
            <person name="Shedd N.A."/>
            <person name="Tatone J.R."/>
            <person name="Tocci C.W."/>
            <person name="Zarate C.M."/>
            <person name="Whitefleet-Smith J.L."/>
            <person name="Garlena R.A."/>
            <person name="Russell D.A."/>
            <person name="Pope W.H."/>
            <person name="Jacobs-Sera D."/>
            <person name="Hatfull G.F."/>
        </authorList>
    </citation>
    <scope>NUCLEOTIDE SEQUENCE</scope>
</reference>
<keyword evidence="2" id="KW-0540">Nuclease</keyword>
<proteinExistence type="predicted"/>
<accession>A0AAE7F8E3</accession>
<evidence type="ECO:0000256" key="1">
    <source>
        <dbReference type="SAM" id="MobiDB-lite"/>
    </source>
</evidence>
<sequence>MPERPQRRVDMSDRLPGDLGESESRRIVQERAGGRCESCGQAGPLEWSHRKGRGQQGKWHPSNGIGACRVCHAYFHANPTEAYDNGWFVSGSVEDADVWKVPIRLRTWLGVGWYRLLPWGGYDVVDLDPVECQLPK</sequence>
<feature type="region of interest" description="Disordered" evidence="1">
    <location>
        <begin position="36"/>
        <end position="63"/>
    </location>
</feature>
<dbReference type="CDD" id="cd00085">
    <property type="entry name" value="HNHc"/>
    <property type="match status" value="1"/>
</dbReference>
<dbReference type="Gene3D" id="1.10.30.50">
    <property type="match status" value="1"/>
</dbReference>
<keyword evidence="3" id="KW-1185">Reference proteome</keyword>
<dbReference type="EMBL" id="MT498058">
    <property type="protein sequence ID" value="QKY80001.1"/>
    <property type="molecule type" value="Genomic_DNA"/>
</dbReference>
<evidence type="ECO:0000313" key="2">
    <source>
        <dbReference type="EMBL" id="QKY80001.1"/>
    </source>
</evidence>
<keyword evidence="2" id="KW-0378">Hydrolase</keyword>
<feature type="region of interest" description="Disordered" evidence="1">
    <location>
        <begin position="1"/>
        <end position="24"/>
    </location>
</feature>
<keyword evidence="2" id="KW-0255">Endonuclease</keyword>
<dbReference type="KEGG" id="vg:77951845"/>
<evidence type="ECO:0000313" key="3">
    <source>
        <dbReference type="Proteomes" id="UP000821895"/>
    </source>
</evidence>
<dbReference type="RefSeq" id="YP_010675518.1">
    <property type="nucleotide sequence ID" value="NC_071004.1"/>
</dbReference>
<dbReference type="GeneID" id="77951845"/>
<dbReference type="GO" id="GO:0004519">
    <property type="term" value="F:endonuclease activity"/>
    <property type="evidence" value="ECO:0007669"/>
    <property type="project" value="UniProtKB-KW"/>
</dbReference>
<dbReference type="InterPro" id="IPR003615">
    <property type="entry name" value="HNH_nuc"/>
</dbReference>
<organism evidence="2 3">
    <name type="scientific">Gordonia phage Clawz</name>
    <dbReference type="NCBI Taxonomy" id="2743910"/>
    <lineage>
        <taxon>Viruses</taxon>
        <taxon>Duplodnaviria</taxon>
        <taxon>Heunggongvirae</taxon>
        <taxon>Uroviricota</taxon>
        <taxon>Caudoviricetes</taxon>
        <taxon>Clawzvirus</taxon>
        <taxon>Clawzvirus clawz</taxon>
    </lineage>
</organism>